<dbReference type="EMBL" id="CP097332">
    <property type="protein sequence ID" value="UQX87628.1"/>
    <property type="molecule type" value="Genomic_DNA"/>
</dbReference>
<feature type="region of interest" description="Disordered" evidence="1">
    <location>
        <begin position="84"/>
        <end position="108"/>
    </location>
</feature>
<feature type="transmembrane region" description="Helical" evidence="2">
    <location>
        <begin position="31"/>
        <end position="51"/>
    </location>
</feature>
<protein>
    <recommendedName>
        <fullName evidence="5">DUF3239 domain-containing protein</fullName>
    </recommendedName>
</protein>
<reference evidence="3" key="1">
    <citation type="journal article" date="2018" name="Int. J. Syst. Evol. Microbiol.">
        <title>Jatrophihabitans telluris sp. nov., isolated from sediment soil of lava forest wetlands and the emended description of the genus Jatrophihabitans.</title>
        <authorList>
            <person name="Lee K.C."/>
            <person name="Suh M.K."/>
            <person name="Eom M.K."/>
            <person name="Kim K.K."/>
            <person name="Kim J.S."/>
            <person name="Kim D.S."/>
            <person name="Ko S.H."/>
            <person name="Shin Y.K."/>
            <person name="Lee J.S."/>
        </authorList>
    </citation>
    <scope>NUCLEOTIDE SEQUENCE</scope>
    <source>
        <strain evidence="3">N237</strain>
    </source>
</reference>
<proteinExistence type="predicted"/>
<feature type="transmembrane region" description="Helical" evidence="2">
    <location>
        <begin position="57"/>
        <end position="80"/>
    </location>
</feature>
<accession>A0ABY4QWC0</accession>
<evidence type="ECO:0008006" key="5">
    <source>
        <dbReference type="Google" id="ProtNLM"/>
    </source>
</evidence>
<evidence type="ECO:0000256" key="2">
    <source>
        <dbReference type="SAM" id="Phobius"/>
    </source>
</evidence>
<reference evidence="3" key="2">
    <citation type="submission" date="2022-05" db="EMBL/GenBank/DDBJ databases">
        <authorList>
            <person name="Kim J.-S."/>
            <person name="Lee K."/>
            <person name="Suh M."/>
            <person name="Eom M."/>
            <person name="Kim J.-S."/>
            <person name="Kim D.-S."/>
            <person name="Ko S.-H."/>
            <person name="Shin Y."/>
            <person name="Lee J.-S."/>
        </authorList>
    </citation>
    <scope>NUCLEOTIDE SEQUENCE</scope>
    <source>
        <strain evidence="3">N237</strain>
    </source>
</reference>
<keyword evidence="2" id="KW-1133">Transmembrane helix</keyword>
<evidence type="ECO:0000313" key="4">
    <source>
        <dbReference type="Proteomes" id="UP001056336"/>
    </source>
</evidence>
<name>A0ABY4QWC0_9ACTN</name>
<keyword evidence="2" id="KW-0812">Transmembrane</keyword>
<organism evidence="3 4">
    <name type="scientific">Jatrophihabitans telluris</name>
    <dbReference type="NCBI Taxonomy" id="2038343"/>
    <lineage>
        <taxon>Bacteria</taxon>
        <taxon>Bacillati</taxon>
        <taxon>Actinomycetota</taxon>
        <taxon>Actinomycetes</taxon>
        <taxon>Jatrophihabitantales</taxon>
        <taxon>Jatrophihabitantaceae</taxon>
        <taxon>Jatrophihabitans</taxon>
    </lineage>
</organism>
<gene>
    <name evidence="3" type="ORF">M6D93_15150</name>
</gene>
<evidence type="ECO:0000256" key="1">
    <source>
        <dbReference type="SAM" id="MobiDB-lite"/>
    </source>
</evidence>
<dbReference type="RefSeq" id="WP_249770335.1">
    <property type="nucleotide sequence ID" value="NZ_CP097332.1"/>
</dbReference>
<keyword evidence="2" id="KW-0472">Membrane</keyword>
<sequence length="321" mass="35240">MSEDGSGSDAKPSRALDSFDRLADRVLDQRLVFMLAFGLLVVIAAGVLTATTPSTPVVAIVIGALLALAISAIALFAWGCRTSPASGDRSESRLRSAPEPTTAPSPAGFSVTIGEHGEFVGGDQAVATDCVLTLLELPAERRRLDVNHVLLTNRDWARANPGTYLTLKANVDNFQHGVTALLQGGVSYHWKWEAEWLVAAVRNMWGSVGRQDSYESWYAWPTGDLDRLVTVRVPLLYFTETDYYRELLTPRRPVAIDAIDPQLVWEHFAPAVVLRYVAEDRSHELPVNLNDYLVARGNPAGLTDLAPEEAGRVYGPQQWSW</sequence>
<keyword evidence="4" id="KW-1185">Reference proteome</keyword>
<feature type="compositionally biased region" description="Low complexity" evidence="1">
    <location>
        <begin position="97"/>
        <end position="107"/>
    </location>
</feature>
<evidence type="ECO:0000313" key="3">
    <source>
        <dbReference type="EMBL" id="UQX87628.1"/>
    </source>
</evidence>
<dbReference type="Proteomes" id="UP001056336">
    <property type="component" value="Chromosome"/>
</dbReference>